<gene>
    <name evidence="1" type="ORF">AVDCRST_MAG56-7563</name>
</gene>
<reference evidence="1" key="1">
    <citation type="submission" date="2020-02" db="EMBL/GenBank/DDBJ databases">
        <authorList>
            <person name="Meier V. D."/>
        </authorList>
    </citation>
    <scope>NUCLEOTIDE SEQUENCE</scope>
    <source>
        <strain evidence="1">AVDCRST_MAG56</strain>
    </source>
</reference>
<dbReference type="AlphaFoldDB" id="A0A6J4LJT6"/>
<dbReference type="EMBL" id="CADCTQ010000634">
    <property type="protein sequence ID" value="CAA9334282.1"/>
    <property type="molecule type" value="Genomic_DNA"/>
</dbReference>
<accession>A0A6J4LJT6</accession>
<protein>
    <submittedName>
        <fullName evidence="1">Uncharacterized protein</fullName>
    </submittedName>
</protein>
<proteinExistence type="predicted"/>
<organism evidence="1">
    <name type="scientific">uncultured Cytophagales bacterium</name>
    <dbReference type="NCBI Taxonomy" id="158755"/>
    <lineage>
        <taxon>Bacteria</taxon>
        <taxon>Pseudomonadati</taxon>
        <taxon>Bacteroidota</taxon>
        <taxon>Sphingobacteriia</taxon>
        <taxon>Sphingobacteriales</taxon>
        <taxon>environmental samples</taxon>
    </lineage>
</organism>
<name>A0A6J4LJT6_9SPHI</name>
<evidence type="ECO:0000313" key="1">
    <source>
        <dbReference type="EMBL" id="CAA9334282.1"/>
    </source>
</evidence>
<sequence length="37" mass="4287">MFCPEGFAVPARLRPYGVMFLPFCQHGTPRRGKKPFF</sequence>